<dbReference type="AlphaFoldDB" id="A0A8C6SEA6"/>
<reference evidence="16" key="2">
    <citation type="submission" date="2025-09" db="UniProtKB">
        <authorList>
            <consortium name="Ensembl"/>
        </authorList>
    </citation>
    <scope>IDENTIFICATION</scope>
</reference>
<evidence type="ECO:0000256" key="14">
    <source>
        <dbReference type="RuleBase" id="RU363047"/>
    </source>
</evidence>
<feature type="transmembrane region" description="Helical" evidence="14">
    <location>
        <begin position="58"/>
        <end position="81"/>
    </location>
</feature>
<evidence type="ECO:0000256" key="10">
    <source>
        <dbReference type="ARBA" id="ARBA00023170"/>
    </source>
</evidence>
<keyword evidence="2 14" id="KW-1003">Cell membrane</keyword>
<keyword evidence="17" id="KW-1185">Reference proteome</keyword>
<name>A0A8C6SEA6_9GOBI</name>
<dbReference type="Pfam" id="PF13853">
    <property type="entry name" value="7tm_4"/>
    <property type="match status" value="1"/>
</dbReference>
<evidence type="ECO:0000259" key="15">
    <source>
        <dbReference type="PROSITE" id="PS50262"/>
    </source>
</evidence>
<keyword evidence="4 13" id="KW-0812">Transmembrane</keyword>
<dbReference type="InterPro" id="IPR000725">
    <property type="entry name" value="Olfact_rcpt"/>
</dbReference>
<dbReference type="SUPFAM" id="SSF81321">
    <property type="entry name" value="Family A G protein-coupled receptor-like"/>
    <property type="match status" value="1"/>
</dbReference>
<keyword evidence="5 14" id="KW-0552">Olfaction</keyword>
<dbReference type="PRINTS" id="PR00237">
    <property type="entry name" value="GPCRRHODOPSN"/>
</dbReference>
<dbReference type="InterPro" id="IPR052921">
    <property type="entry name" value="GPCR1_Superfamily_Member"/>
</dbReference>
<proteinExistence type="inferred from homology"/>
<evidence type="ECO:0000256" key="4">
    <source>
        <dbReference type="ARBA" id="ARBA00022692"/>
    </source>
</evidence>
<comment type="similarity">
    <text evidence="13">Belongs to the G-protein coupled receptor 1 family.</text>
</comment>
<dbReference type="Gene3D" id="1.20.1070.10">
    <property type="entry name" value="Rhodopsin 7-helix transmembrane proteins"/>
    <property type="match status" value="1"/>
</dbReference>
<evidence type="ECO:0000256" key="3">
    <source>
        <dbReference type="ARBA" id="ARBA00022606"/>
    </source>
</evidence>
<keyword evidence="8 14" id="KW-0472">Membrane</keyword>
<evidence type="ECO:0000313" key="16">
    <source>
        <dbReference type="Ensembl" id="ENSNMLP00000004925.1"/>
    </source>
</evidence>
<keyword evidence="3 14" id="KW-0716">Sensory transduction</keyword>
<dbReference type="GO" id="GO:0004984">
    <property type="term" value="F:olfactory receptor activity"/>
    <property type="evidence" value="ECO:0007669"/>
    <property type="project" value="InterPro"/>
</dbReference>
<evidence type="ECO:0000256" key="7">
    <source>
        <dbReference type="ARBA" id="ARBA00023040"/>
    </source>
</evidence>
<dbReference type="PANTHER" id="PTHR26451">
    <property type="entry name" value="G_PROTEIN_RECEP_F1_2 DOMAIN-CONTAINING PROTEIN"/>
    <property type="match status" value="1"/>
</dbReference>
<keyword evidence="10 13" id="KW-0675">Receptor</keyword>
<keyword evidence="9" id="KW-1015">Disulfide bond</keyword>
<evidence type="ECO:0000256" key="1">
    <source>
        <dbReference type="ARBA" id="ARBA00004651"/>
    </source>
</evidence>
<keyword evidence="6 14" id="KW-1133">Transmembrane helix</keyword>
<dbReference type="Proteomes" id="UP000694523">
    <property type="component" value="Unplaced"/>
</dbReference>
<feature type="transmembrane region" description="Helical" evidence="14">
    <location>
        <begin position="101"/>
        <end position="119"/>
    </location>
</feature>
<feature type="domain" description="G-protein coupled receptors family 1 profile" evidence="15">
    <location>
        <begin position="40"/>
        <end position="290"/>
    </location>
</feature>
<protein>
    <recommendedName>
        <fullName evidence="14">Olfactory receptor</fullName>
    </recommendedName>
</protein>
<evidence type="ECO:0000256" key="6">
    <source>
        <dbReference type="ARBA" id="ARBA00022989"/>
    </source>
</evidence>
<dbReference type="InterPro" id="IPR000276">
    <property type="entry name" value="GPCR_Rhodpsn"/>
</dbReference>
<evidence type="ECO:0000256" key="13">
    <source>
        <dbReference type="RuleBase" id="RU000688"/>
    </source>
</evidence>
<dbReference type="GO" id="GO:0005886">
    <property type="term" value="C:plasma membrane"/>
    <property type="evidence" value="ECO:0007669"/>
    <property type="project" value="UniProtKB-SubCell"/>
</dbReference>
<evidence type="ECO:0000256" key="12">
    <source>
        <dbReference type="ARBA" id="ARBA00023224"/>
    </source>
</evidence>
<evidence type="ECO:0000256" key="9">
    <source>
        <dbReference type="ARBA" id="ARBA00023157"/>
    </source>
</evidence>
<keyword evidence="7 13" id="KW-0297">G-protein coupled receptor</keyword>
<feature type="transmembrane region" description="Helical" evidence="14">
    <location>
        <begin position="195"/>
        <end position="216"/>
    </location>
</feature>
<dbReference type="Ensembl" id="ENSNMLT00000005621.1">
    <property type="protein sequence ID" value="ENSNMLP00000004925.1"/>
    <property type="gene ID" value="ENSNMLG00000003568.1"/>
</dbReference>
<evidence type="ECO:0000256" key="11">
    <source>
        <dbReference type="ARBA" id="ARBA00023180"/>
    </source>
</evidence>
<keyword evidence="12 13" id="KW-0807">Transducer</keyword>
<feature type="transmembrane region" description="Helical" evidence="14">
    <location>
        <begin position="140"/>
        <end position="163"/>
    </location>
</feature>
<feature type="transmembrane region" description="Helical" evidence="14">
    <location>
        <begin position="24"/>
        <end position="46"/>
    </location>
</feature>
<dbReference type="InterPro" id="IPR017452">
    <property type="entry name" value="GPCR_Rhodpsn_7TM"/>
</dbReference>
<dbReference type="GO" id="GO:0004930">
    <property type="term" value="F:G protein-coupled receptor activity"/>
    <property type="evidence" value="ECO:0007669"/>
    <property type="project" value="UniProtKB-KW"/>
</dbReference>
<evidence type="ECO:0000256" key="5">
    <source>
        <dbReference type="ARBA" id="ARBA00022725"/>
    </source>
</evidence>
<evidence type="ECO:0000256" key="2">
    <source>
        <dbReference type="ARBA" id="ARBA00022475"/>
    </source>
</evidence>
<dbReference type="GO" id="GO:0005549">
    <property type="term" value="F:odorant binding"/>
    <property type="evidence" value="ECO:0007669"/>
    <property type="project" value="TreeGrafter"/>
</dbReference>
<dbReference type="PROSITE" id="PS50262">
    <property type="entry name" value="G_PROTEIN_RECEP_F1_2"/>
    <property type="match status" value="1"/>
</dbReference>
<dbReference type="PROSITE" id="PS00237">
    <property type="entry name" value="G_PROTEIN_RECEP_F1_1"/>
    <property type="match status" value="1"/>
</dbReference>
<evidence type="ECO:0000313" key="17">
    <source>
        <dbReference type="Proteomes" id="UP000694523"/>
    </source>
</evidence>
<dbReference type="PRINTS" id="PR00245">
    <property type="entry name" value="OLFACTORYR"/>
</dbReference>
<reference evidence="16" key="1">
    <citation type="submission" date="2025-08" db="UniProtKB">
        <authorList>
            <consortium name="Ensembl"/>
        </authorList>
    </citation>
    <scope>IDENTIFICATION</scope>
</reference>
<comment type="subcellular location">
    <subcellularLocation>
        <location evidence="1 14">Cell membrane</location>
        <topology evidence="1 14">Multi-pass membrane protein</topology>
    </subcellularLocation>
</comment>
<accession>A0A8C6SEA6</accession>
<evidence type="ECO:0000256" key="8">
    <source>
        <dbReference type="ARBA" id="ARBA00023136"/>
    </source>
</evidence>
<dbReference type="PANTHER" id="PTHR26451:SF847">
    <property type="entry name" value="ODORANT RECEPTOR-RELATED"/>
    <property type="match status" value="1"/>
</dbReference>
<sequence>MRNFSQNPPYFQLTLFSDYGRLRYLFFILCLLIYLTIISANMVILVTIILEKSLHQPMYIFICCLSVNSLYGSTGLFPRFLYDLLSDTHFISRPSCFTQLYVIYTYVSCEFTILGVMAYDRFVAICQPLHYHTKMSVRKVVCLWTAAVVYPIFAIGHCLSQTVELPLCGNKLPAVFCINWRVVANSCVDTTSNDIVGRFVTVTTVIIPPLFVLYSYMRILIVCKRGSAEVRGKALQTCVPHMVTFVTYSCSVFIELTLVRLDTNKINPIITAVLSMEYLMVPSINNPLIYGLKLPLIRAAIAKRVKIKLLSRTNV</sequence>
<keyword evidence="11" id="KW-0325">Glycoprotein</keyword>
<dbReference type="FunFam" id="1.20.1070.10:FF:000024">
    <property type="entry name" value="Olfactory receptor"/>
    <property type="match status" value="1"/>
</dbReference>
<organism evidence="16 17">
    <name type="scientific">Neogobius melanostomus</name>
    <name type="common">round goby</name>
    <dbReference type="NCBI Taxonomy" id="47308"/>
    <lineage>
        <taxon>Eukaryota</taxon>
        <taxon>Metazoa</taxon>
        <taxon>Chordata</taxon>
        <taxon>Craniata</taxon>
        <taxon>Vertebrata</taxon>
        <taxon>Euteleostomi</taxon>
        <taxon>Actinopterygii</taxon>
        <taxon>Neopterygii</taxon>
        <taxon>Teleostei</taxon>
        <taxon>Neoteleostei</taxon>
        <taxon>Acanthomorphata</taxon>
        <taxon>Gobiaria</taxon>
        <taxon>Gobiiformes</taxon>
        <taxon>Gobioidei</taxon>
        <taxon>Gobiidae</taxon>
        <taxon>Benthophilinae</taxon>
        <taxon>Neogobiini</taxon>
        <taxon>Neogobius</taxon>
    </lineage>
</organism>